<comment type="caution">
    <text evidence="4">The sequence shown here is derived from an EMBL/GenBank/DDBJ whole genome shotgun (WGS) entry which is preliminary data.</text>
</comment>
<feature type="binding site" evidence="2">
    <location>
        <position position="390"/>
    </location>
    <ligand>
        <name>substrate</name>
    </ligand>
</feature>
<feature type="binding site" evidence="2">
    <location>
        <begin position="374"/>
        <end position="377"/>
    </location>
    <ligand>
        <name>substrate</name>
    </ligand>
</feature>
<feature type="binding site" evidence="2">
    <location>
        <position position="539"/>
    </location>
    <ligand>
        <name>substrate</name>
    </ligand>
</feature>
<sequence>MPLDTATRTWHVRPAFRGPEAEDPTLRAAYRLCRRTTRQHDPAIHALVQLMPAVLRPACWALWAAASVHDDLADQPDVEPALRAARADSWTRALQHDLAVGTSADPIRYALVDTAGRWRLDLSGLQGALARTRDDIHGVRLPDWAAWRARCNEGILPWVDQVRHLFEQAGTSLTLRLDRQAEYKRFIEGSQLTDILTDLSADLAEGELLLPLEALEPFPGAEADLLRRRWSPAVAALITEQTALARRWVSRPAMTRGMHPGPATLLDTAAALMRVQLDAIDAAGPTLLKRPPLPSLAARTRVLAPARLRSSLAWSLTPLTVPGPRSRVAGRREPSPAADRPAGLRPPPPHPDGVRPPRIPADRMPTHVAVIMDGNGRWAVQRGLPRSEGHRAGIAALRETVYGALEIGLPHLTLYMFSTENWKRDTEEIATILEAIQGELDDGPLRDLDLRHRWSGRPDRLPQDLVHALRREEHRTRGRTGLTLTTCVDYGGRDEITRTAAALVRAAREGEVDPDLLGEDDFARHLPHPDMPDVDLLWRTGDEQRVSNFLPWQAAYAELHFTQDHWPDVDRRNLWQAISEYSRRQRRHGAAVPAPAPSPERVM</sequence>
<feature type="binding site" evidence="2">
    <location>
        <begin position="418"/>
        <end position="420"/>
    </location>
    <ligand>
        <name>substrate</name>
    </ligand>
</feature>
<dbReference type="NCBIfam" id="TIGR00055">
    <property type="entry name" value="uppS"/>
    <property type="match status" value="1"/>
</dbReference>
<dbReference type="SUPFAM" id="SSF64005">
    <property type="entry name" value="Undecaprenyl diphosphate synthase"/>
    <property type="match status" value="1"/>
</dbReference>
<name>A0A5N5EWJ7_9ACTN</name>
<evidence type="ECO:0000256" key="1">
    <source>
        <dbReference type="ARBA" id="ARBA00022679"/>
    </source>
</evidence>
<dbReference type="Pfam" id="PF01255">
    <property type="entry name" value="Prenyltransf"/>
    <property type="match status" value="1"/>
</dbReference>
<keyword evidence="5" id="KW-1185">Reference proteome</keyword>
<feature type="binding site" evidence="2">
    <location>
        <position position="386"/>
    </location>
    <ligand>
        <name>substrate</name>
    </ligand>
</feature>
<feature type="active site" evidence="2">
    <location>
        <position position="373"/>
    </location>
</feature>
<dbReference type="InterPro" id="IPR001441">
    <property type="entry name" value="UPP_synth-like"/>
</dbReference>
<dbReference type="Gene3D" id="1.10.600.10">
    <property type="entry name" value="Farnesyl Diphosphate Synthase"/>
    <property type="match status" value="1"/>
</dbReference>
<dbReference type="Proteomes" id="UP000326907">
    <property type="component" value="Unassembled WGS sequence"/>
</dbReference>
<comment type="cofactor">
    <cofactor evidence="2">
        <name>Mg(2+)</name>
        <dbReference type="ChEBI" id="CHEBI:18420"/>
    </cofactor>
    <text evidence="2">Binds 2 magnesium ions per subunit.</text>
</comment>
<dbReference type="GO" id="GO:0033850">
    <property type="term" value="F:Z-farnesyl diphosphate synthase activity"/>
    <property type="evidence" value="ECO:0007669"/>
    <property type="project" value="TreeGrafter"/>
</dbReference>
<reference evidence="4 5" key="1">
    <citation type="submission" date="2019-09" db="EMBL/GenBank/DDBJ databases">
        <authorList>
            <person name="Liu P."/>
        </authorList>
    </citation>
    <scope>NUCLEOTIDE SEQUENCE [LARGE SCALE GENOMIC DNA]</scope>
    <source>
        <strain evidence="4 5">TRM68085</strain>
    </source>
</reference>
<proteinExistence type="inferred from homology"/>
<dbReference type="GO" id="GO:0005886">
    <property type="term" value="C:plasma membrane"/>
    <property type="evidence" value="ECO:0007669"/>
    <property type="project" value="TreeGrafter"/>
</dbReference>
<dbReference type="PANTHER" id="PTHR10291">
    <property type="entry name" value="DEHYDRODOLICHYL DIPHOSPHATE SYNTHASE FAMILY MEMBER"/>
    <property type="match status" value="1"/>
</dbReference>
<organism evidence="4 5">
    <name type="scientific">Streptomyces arboris</name>
    <dbReference type="NCBI Taxonomy" id="2600619"/>
    <lineage>
        <taxon>Bacteria</taxon>
        <taxon>Bacillati</taxon>
        <taxon>Actinomycetota</taxon>
        <taxon>Actinomycetes</taxon>
        <taxon>Kitasatosporales</taxon>
        <taxon>Streptomycetaceae</taxon>
        <taxon>Streptomyces</taxon>
    </lineage>
</organism>
<keyword evidence="1 2" id="KW-0808">Transferase</keyword>
<feature type="binding site" evidence="2">
    <location>
        <position position="378"/>
    </location>
    <ligand>
        <name>substrate</name>
    </ligand>
</feature>
<feature type="binding site" evidence="2">
    <location>
        <position position="373"/>
    </location>
    <ligand>
        <name>Mg(2+)</name>
        <dbReference type="ChEBI" id="CHEBI:18420"/>
    </ligand>
</feature>
<protein>
    <recommendedName>
        <fullName evidence="2">Isoprenyl transferase</fullName>
        <ecNumber evidence="2">2.5.1.-</ecNumber>
    </recommendedName>
</protein>
<dbReference type="GO" id="GO:0008834">
    <property type="term" value="F:ditrans,polycis-undecaprenyl-diphosphate synthase [(2E,6E)-farnesyl-diphosphate specific] activity"/>
    <property type="evidence" value="ECO:0007669"/>
    <property type="project" value="TreeGrafter"/>
</dbReference>
<evidence type="ECO:0000256" key="2">
    <source>
        <dbReference type="HAMAP-Rule" id="MF_01139"/>
    </source>
</evidence>
<feature type="binding site" evidence="2">
    <location>
        <position position="422"/>
    </location>
    <ligand>
        <name>substrate</name>
    </ligand>
</feature>
<dbReference type="GO" id="GO:0030145">
    <property type="term" value="F:manganese ion binding"/>
    <property type="evidence" value="ECO:0007669"/>
    <property type="project" value="TreeGrafter"/>
</dbReference>
<feature type="binding site" evidence="2">
    <location>
        <begin position="545"/>
        <end position="547"/>
    </location>
    <ligand>
        <name>substrate</name>
    </ligand>
</feature>
<dbReference type="HAMAP" id="MF_01139">
    <property type="entry name" value="ISPT"/>
    <property type="match status" value="1"/>
</dbReference>
<dbReference type="PANTHER" id="PTHR10291:SF0">
    <property type="entry name" value="DEHYDRODOLICHYL DIPHOSPHATE SYNTHASE 2"/>
    <property type="match status" value="1"/>
</dbReference>
<accession>A0A5N5EWJ7</accession>
<comment type="function">
    <text evidence="2">Catalyzes the condensation of isopentenyl diphosphate (IPP) with allylic pyrophosphates generating different type of terpenoids.</text>
</comment>
<feature type="binding site" evidence="2">
    <location>
        <position position="558"/>
    </location>
    <ligand>
        <name>Mg(2+)</name>
        <dbReference type="ChEBI" id="CHEBI:18420"/>
    </ligand>
</feature>
<feature type="active site" description="Proton acceptor" evidence="2">
    <location>
        <position position="421"/>
    </location>
</feature>
<dbReference type="InterPro" id="IPR008949">
    <property type="entry name" value="Isoprenoid_synthase_dom_sf"/>
</dbReference>
<evidence type="ECO:0000256" key="3">
    <source>
        <dbReference type="SAM" id="MobiDB-lite"/>
    </source>
</evidence>
<dbReference type="GO" id="GO:0000287">
    <property type="term" value="F:magnesium ion binding"/>
    <property type="evidence" value="ECO:0007669"/>
    <property type="project" value="UniProtKB-UniRule"/>
</dbReference>
<evidence type="ECO:0000313" key="5">
    <source>
        <dbReference type="Proteomes" id="UP000326907"/>
    </source>
</evidence>
<keyword evidence="2" id="KW-0479">Metal-binding</keyword>
<dbReference type="Pfam" id="PF00494">
    <property type="entry name" value="SQS_PSY"/>
    <property type="match status" value="1"/>
</dbReference>
<dbReference type="AlphaFoldDB" id="A0A5N5EWJ7"/>
<feature type="binding site" evidence="2">
    <location>
        <position position="424"/>
    </location>
    <ligand>
        <name>substrate</name>
    </ligand>
</feature>
<evidence type="ECO:0000313" key="4">
    <source>
        <dbReference type="EMBL" id="KAB2593200.1"/>
    </source>
</evidence>
<dbReference type="EC" id="2.5.1.-" evidence="2"/>
<dbReference type="InterPro" id="IPR036424">
    <property type="entry name" value="UPP_synth-like_sf"/>
</dbReference>
<dbReference type="CDD" id="cd00475">
    <property type="entry name" value="Cis_IPPS"/>
    <property type="match status" value="1"/>
</dbReference>
<gene>
    <name evidence="4" type="primary">uppS</name>
    <name evidence="4" type="ORF">F5983_06095</name>
</gene>
<dbReference type="GO" id="GO:0016094">
    <property type="term" value="P:polyprenol biosynthetic process"/>
    <property type="evidence" value="ECO:0007669"/>
    <property type="project" value="TreeGrafter"/>
</dbReference>
<comment type="similarity">
    <text evidence="2">Belongs to the UPP synthase family.</text>
</comment>
<dbReference type="RefSeq" id="WP_151509341.1">
    <property type="nucleotide sequence ID" value="NZ_VYUA01000004.1"/>
</dbReference>
<dbReference type="EMBL" id="VYUA01000004">
    <property type="protein sequence ID" value="KAB2593200.1"/>
    <property type="molecule type" value="Genomic_DNA"/>
</dbReference>
<feature type="region of interest" description="Disordered" evidence="3">
    <location>
        <begin position="323"/>
        <end position="361"/>
    </location>
</feature>
<keyword evidence="2" id="KW-0460">Magnesium</keyword>
<dbReference type="GO" id="GO:0005829">
    <property type="term" value="C:cytosol"/>
    <property type="evidence" value="ECO:0007669"/>
    <property type="project" value="TreeGrafter"/>
</dbReference>
<dbReference type="Gene3D" id="3.40.1180.10">
    <property type="entry name" value="Decaprenyl diphosphate synthase-like"/>
    <property type="match status" value="1"/>
</dbReference>
<comment type="subunit">
    <text evidence="2">Homodimer.</text>
</comment>
<dbReference type="SUPFAM" id="SSF48576">
    <property type="entry name" value="Terpenoid synthases"/>
    <property type="match status" value="1"/>
</dbReference>
<feature type="compositionally biased region" description="Basic and acidic residues" evidence="3">
    <location>
        <begin position="352"/>
        <end position="361"/>
    </location>
</feature>
<dbReference type="InterPro" id="IPR002060">
    <property type="entry name" value="Squ/phyt_synthse"/>
</dbReference>